<dbReference type="AlphaFoldDB" id="A0A914RIU9"/>
<accession>A0A914RIU9</accession>
<evidence type="ECO:0000313" key="2">
    <source>
        <dbReference type="WBParaSite" id="PEQ_0000471701-mRNA-1"/>
    </source>
</evidence>
<proteinExistence type="predicted"/>
<sequence>MRSTSDALALTAHSSSSCMRSRNLSFSSDNVFIPKLVYSSLVLLELENEFYAL</sequence>
<dbReference type="Proteomes" id="UP000887564">
    <property type="component" value="Unplaced"/>
</dbReference>
<dbReference type="PROSITE" id="PS51257">
    <property type="entry name" value="PROKAR_LIPOPROTEIN"/>
    <property type="match status" value="1"/>
</dbReference>
<protein>
    <submittedName>
        <fullName evidence="2">Uncharacterized protein</fullName>
    </submittedName>
</protein>
<reference evidence="2" key="1">
    <citation type="submission" date="2022-11" db="UniProtKB">
        <authorList>
            <consortium name="WormBaseParasite"/>
        </authorList>
    </citation>
    <scope>IDENTIFICATION</scope>
</reference>
<keyword evidence="1" id="KW-1185">Reference proteome</keyword>
<evidence type="ECO:0000313" key="1">
    <source>
        <dbReference type="Proteomes" id="UP000887564"/>
    </source>
</evidence>
<name>A0A914RIU9_PAREQ</name>
<organism evidence="1 2">
    <name type="scientific">Parascaris equorum</name>
    <name type="common">Equine roundworm</name>
    <dbReference type="NCBI Taxonomy" id="6256"/>
    <lineage>
        <taxon>Eukaryota</taxon>
        <taxon>Metazoa</taxon>
        <taxon>Ecdysozoa</taxon>
        <taxon>Nematoda</taxon>
        <taxon>Chromadorea</taxon>
        <taxon>Rhabditida</taxon>
        <taxon>Spirurina</taxon>
        <taxon>Ascaridomorpha</taxon>
        <taxon>Ascaridoidea</taxon>
        <taxon>Ascarididae</taxon>
        <taxon>Parascaris</taxon>
    </lineage>
</organism>
<dbReference type="WBParaSite" id="PEQ_0000471701-mRNA-1">
    <property type="protein sequence ID" value="PEQ_0000471701-mRNA-1"/>
    <property type="gene ID" value="PEQ_0000471701"/>
</dbReference>